<reference evidence="2" key="1">
    <citation type="journal article" date="2020" name="mSystems">
        <title>Genome- and Community-Level Interaction Insights into Carbon Utilization and Element Cycling Functions of Hydrothermarchaeota in Hydrothermal Sediment.</title>
        <authorList>
            <person name="Zhou Z."/>
            <person name="Liu Y."/>
            <person name="Xu W."/>
            <person name="Pan J."/>
            <person name="Luo Z.H."/>
            <person name="Li M."/>
        </authorList>
    </citation>
    <scope>NUCLEOTIDE SEQUENCE [LARGE SCALE GENOMIC DNA]</scope>
    <source>
        <strain evidence="2">SpSt-116</strain>
    </source>
</reference>
<keyword evidence="2" id="KW-0808">Transferase</keyword>
<name>A0A7C1CE81_9CREN</name>
<sequence>MACIAIPPDTVTGRLMLTVTKTLLRFYLVRHKNWIFFRGNRLYVPSGCFTPAGTITSDLFSMVLARIQMEEPWAEIGCGSGQLSLLVAKRGIYVVGSDIDEKCLRAMKVNSRANKVDGYIDVVLCDAASCLRRNAFNLVFTNPPYFPMEAEKPVDVSILAGRDLRILKRFLLDSLRISKKSVPVLFSVSSLTGLKIGQPVLCRCLPLERICINIVAKR</sequence>
<keyword evidence="2" id="KW-0489">Methyltransferase</keyword>
<organism evidence="2">
    <name type="scientific">Thermofilum adornatum</name>
    <dbReference type="NCBI Taxonomy" id="1365176"/>
    <lineage>
        <taxon>Archaea</taxon>
        <taxon>Thermoproteota</taxon>
        <taxon>Thermoprotei</taxon>
        <taxon>Thermofilales</taxon>
        <taxon>Thermofilaceae</taxon>
        <taxon>Thermofilum</taxon>
    </lineage>
</organism>
<dbReference type="AlphaFoldDB" id="A0A7C1CE81"/>
<dbReference type="Gene3D" id="3.40.50.150">
    <property type="entry name" value="Vaccinia Virus protein VP39"/>
    <property type="match status" value="1"/>
</dbReference>
<evidence type="ECO:0000313" key="2">
    <source>
        <dbReference type="EMBL" id="HDP15540.1"/>
    </source>
</evidence>
<dbReference type="Pfam" id="PF05175">
    <property type="entry name" value="MTS"/>
    <property type="match status" value="1"/>
</dbReference>
<dbReference type="GO" id="GO:0008757">
    <property type="term" value="F:S-adenosylmethionine-dependent methyltransferase activity"/>
    <property type="evidence" value="ECO:0007669"/>
    <property type="project" value="UniProtKB-ARBA"/>
</dbReference>
<dbReference type="RefSeq" id="WP_052885533.1">
    <property type="nucleotide sequence ID" value="NC_022093.1"/>
</dbReference>
<evidence type="ECO:0000259" key="1">
    <source>
        <dbReference type="Pfam" id="PF05175"/>
    </source>
</evidence>
<dbReference type="CDD" id="cd02440">
    <property type="entry name" value="AdoMet_MTases"/>
    <property type="match status" value="1"/>
</dbReference>
<dbReference type="GO" id="GO:0003676">
    <property type="term" value="F:nucleic acid binding"/>
    <property type="evidence" value="ECO:0007669"/>
    <property type="project" value="InterPro"/>
</dbReference>
<dbReference type="InterPro" id="IPR002052">
    <property type="entry name" value="DNA_methylase_N6_adenine_CS"/>
</dbReference>
<gene>
    <name evidence="2" type="ORF">ENN26_07200</name>
</gene>
<dbReference type="OrthoDB" id="27149at2157"/>
<dbReference type="InterPro" id="IPR029063">
    <property type="entry name" value="SAM-dependent_MTases_sf"/>
</dbReference>
<dbReference type="GeneID" id="16573834"/>
<proteinExistence type="predicted"/>
<dbReference type="PROSITE" id="PS00092">
    <property type="entry name" value="N6_MTASE"/>
    <property type="match status" value="1"/>
</dbReference>
<dbReference type="EMBL" id="DSAY01000125">
    <property type="protein sequence ID" value="HDP15540.1"/>
    <property type="molecule type" value="Genomic_DNA"/>
</dbReference>
<comment type="caution">
    <text evidence="2">The sequence shown here is derived from an EMBL/GenBank/DDBJ whole genome shotgun (WGS) entry which is preliminary data.</text>
</comment>
<protein>
    <submittedName>
        <fullName evidence="2">Methyltransferase domain-containing protein</fullName>
    </submittedName>
</protein>
<dbReference type="GO" id="GO:0032259">
    <property type="term" value="P:methylation"/>
    <property type="evidence" value="ECO:0007669"/>
    <property type="project" value="UniProtKB-KW"/>
</dbReference>
<feature type="domain" description="Methyltransferase small" evidence="1">
    <location>
        <begin position="69"/>
        <end position="146"/>
    </location>
</feature>
<dbReference type="SUPFAM" id="SSF53335">
    <property type="entry name" value="S-adenosyl-L-methionine-dependent methyltransferases"/>
    <property type="match status" value="1"/>
</dbReference>
<accession>A0A7C1CE81</accession>
<dbReference type="InterPro" id="IPR007848">
    <property type="entry name" value="Small_mtfrase_dom"/>
</dbReference>